<dbReference type="KEGG" id="jre:108979137"/>
<dbReference type="Gramene" id="Jr06_15010_p1">
    <property type="protein sequence ID" value="cds.Jr06_15010_p1"/>
    <property type="gene ID" value="Jr06_15010"/>
</dbReference>
<dbReference type="Pfam" id="PF14111">
    <property type="entry name" value="DUF4283"/>
    <property type="match status" value="1"/>
</dbReference>
<evidence type="ECO:0000256" key="1">
    <source>
        <dbReference type="SAM" id="MobiDB-lite"/>
    </source>
</evidence>
<accession>A0A2I4DDQ6</accession>
<dbReference type="AlphaFoldDB" id="A0A2I4DDQ6"/>
<name>A0A2I4DDQ6_JUGRE</name>
<evidence type="ECO:0000259" key="2">
    <source>
        <dbReference type="Pfam" id="PF14111"/>
    </source>
</evidence>
<feature type="compositionally biased region" description="Basic and acidic residues" evidence="1">
    <location>
        <begin position="410"/>
        <end position="421"/>
    </location>
</feature>
<feature type="compositionally biased region" description="Polar residues" evidence="1">
    <location>
        <begin position="435"/>
        <end position="444"/>
    </location>
</feature>
<dbReference type="GeneID" id="108979137"/>
<feature type="region of interest" description="Disordered" evidence="1">
    <location>
        <begin position="382"/>
        <end position="444"/>
    </location>
</feature>
<feature type="domain" description="DUF4283" evidence="2">
    <location>
        <begin position="37"/>
        <end position="110"/>
    </location>
</feature>
<gene>
    <name evidence="5" type="primary">LOC108979137</name>
</gene>
<dbReference type="RefSeq" id="XP_018805279.1">
    <property type="nucleotide sequence ID" value="XM_018949734.2"/>
</dbReference>
<sequence length="444" mass="50891">MDEELSELWSKFSLTEEERYEIVITDHDIENNMRRGRLCMVGKVIADKKINKYAFKKMMLKVWKSCDEVKIHEVGDNLYVFEFQTEEDLNKIWGGQPWLFDTNLVCIKKFDGITPTADLNFNSTTLWVQLGNLPLGCMNKEIGSKIGSTIGKVIEVEADYDGNCWGKWVRVQVEVDLIKPLIRGKIMELMGQKSFIPFRYERLPRFCFKCGAIMHGVQGCIGKHKHMEDTKDYNLQQYGSWLRASSSAAVSSYGSSLGPSFPSFLMTGSCNKGEKLAQKDIQLVEVESSKELSKHHTIEEDKADNNVGQFQNEDLSIFNKEAEPKELILDSSKQLPEQLAVQPLSTVVMPSQPAQLEHLKDQQKLDPIEHIPEVCTTRWKRRTRGMQINEDMKPATPAHRKRRNEDESDMMTKENQQDSRGKKQALLSDFDISAEATSQPRREK</sequence>
<dbReference type="InterPro" id="IPR025558">
    <property type="entry name" value="DUF4283"/>
</dbReference>
<evidence type="ECO:0000313" key="4">
    <source>
        <dbReference type="Proteomes" id="UP000235220"/>
    </source>
</evidence>
<keyword evidence="4" id="KW-1185">Reference proteome</keyword>
<proteinExistence type="predicted"/>
<protein>
    <submittedName>
        <fullName evidence="5">Uncharacterized protein LOC108979137</fullName>
    </submittedName>
</protein>
<feature type="domain" description="Zinc knuckle CX2CX4HX4C" evidence="3">
    <location>
        <begin position="176"/>
        <end position="220"/>
    </location>
</feature>
<dbReference type="InterPro" id="IPR040256">
    <property type="entry name" value="At4g02000-like"/>
</dbReference>
<dbReference type="InterPro" id="IPR025836">
    <property type="entry name" value="Zn_knuckle_CX2CX4HX4C"/>
</dbReference>
<dbReference type="PANTHER" id="PTHR31286">
    <property type="entry name" value="GLYCINE-RICH CELL WALL STRUCTURAL PROTEIN 1.8-LIKE"/>
    <property type="match status" value="1"/>
</dbReference>
<dbReference type="Pfam" id="PF14392">
    <property type="entry name" value="zf-CCHC_4"/>
    <property type="match status" value="1"/>
</dbReference>
<evidence type="ECO:0000313" key="5">
    <source>
        <dbReference type="RefSeq" id="XP_018805279.1"/>
    </source>
</evidence>
<dbReference type="OrthoDB" id="1113601at2759"/>
<dbReference type="PANTHER" id="PTHR31286:SF62">
    <property type="entry name" value="ZINC FINGER, CCHC-TYPE-LIKE PROTEIN"/>
    <property type="match status" value="1"/>
</dbReference>
<organism evidence="4 5">
    <name type="scientific">Juglans regia</name>
    <name type="common">English walnut</name>
    <dbReference type="NCBI Taxonomy" id="51240"/>
    <lineage>
        <taxon>Eukaryota</taxon>
        <taxon>Viridiplantae</taxon>
        <taxon>Streptophyta</taxon>
        <taxon>Embryophyta</taxon>
        <taxon>Tracheophyta</taxon>
        <taxon>Spermatophyta</taxon>
        <taxon>Magnoliopsida</taxon>
        <taxon>eudicotyledons</taxon>
        <taxon>Gunneridae</taxon>
        <taxon>Pentapetalae</taxon>
        <taxon>rosids</taxon>
        <taxon>fabids</taxon>
        <taxon>Fagales</taxon>
        <taxon>Juglandaceae</taxon>
        <taxon>Juglans</taxon>
    </lineage>
</organism>
<reference evidence="5" key="1">
    <citation type="submission" date="2025-08" db="UniProtKB">
        <authorList>
            <consortium name="RefSeq"/>
        </authorList>
    </citation>
    <scope>IDENTIFICATION</scope>
    <source>
        <tissue evidence="5">Leaves</tissue>
    </source>
</reference>
<dbReference type="Proteomes" id="UP000235220">
    <property type="component" value="Chromosome 6"/>
</dbReference>
<evidence type="ECO:0000259" key="3">
    <source>
        <dbReference type="Pfam" id="PF14392"/>
    </source>
</evidence>